<gene>
    <name evidence="7" type="primary">argC</name>
    <name evidence="10" type="ORF">SAMN05216233_115117</name>
</gene>
<dbReference type="NCBIfam" id="TIGR01850">
    <property type="entry name" value="argC"/>
    <property type="match status" value="1"/>
</dbReference>
<evidence type="ECO:0000313" key="10">
    <source>
        <dbReference type="EMBL" id="SCY66717.1"/>
    </source>
</evidence>
<dbReference type="GO" id="GO:0070401">
    <property type="term" value="F:NADP+ binding"/>
    <property type="evidence" value="ECO:0007669"/>
    <property type="project" value="InterPro"/>
</dbReference>
<evidence type="ECO:0000256" key="8">
    <source>
        <dbReference type="PROSITE-ProRule" id="PRU10010"/>
    </source>
</evidence>
<dbReference type="OrthoDB" id="9801289at2"/>
<dbReference type="HAMAP" id="MF_00150">
    <property type="entry name" value="ArgC_type1"/>
    <property type="match status" value="1"/>
</dbReference>
<comment type="function">
    <text evidence="7">Catalyzes the NADPH-dependent reduction of N-acetyl-5-glutamyl phosphate to yield N-acetyl-L-glutamate 5-semialdehyde.</text>
</comment>
<dbReference type="UniPathway" id="UPA00068">
    <property type="reaction ID" value="UER00108"/>
</dbReference>
<name>A0A1G5HSI2_9BACT</name>
<dbReference type="SMART" id="SM00859">
    <property type="entry name" value="Semialdhyde_dh"/>
    <property type="match status" value="1"/>
</dbReference>
<dbReference type="InterPro" id="IPR036291">
    <property type="entry name" value="NAD(P)-bd_dom_sf"/>
</dbReference>
<protein>
    <recommendedName>
        <fullName evidence="7">N-acetyl-gamma-glutamyl-phosphate reductase</fullName>
        <shortName evidence="7">AGPR</shortName>
        <ecNumber evidence="7">1.2.1.38</ecNumber>
    </recommendedName>
    <alternativeName>
        <fullName evidence="7">N-acetyl-glutamate semialdehyde dehydrogenase</fullName>
        <shortName evidence="7">NAGSA dehydrogenase</shortName>
    </alternativeName>
</protein>
<dbReference type="Pfam" id="PF01118">
    <property type="entry name" value="Semialdhyde_dh"/>
    <property type="match status" value="1"/>
</dbReference>
<accession>A0A1G5HSI2</accession>
<dbReference type="InterPro" id="IPR023013">
    <property type="entry name" value="AGPR_AS"/>
</dbReference>
<feature type="active site" evidence="7 8">
    <location>
        <position position="149"/>
    </location>
</feature>
<reference evidence="10 11" key="1">
    <citation type="submission" date="2016-10" db="EMBL/GenBank/DDBJ databases">
        <authorList>
            <person name="de Groot N.N."/>
        </authorList>
    </citation>
    <scope>NUCLEOTIDE SEQUENCE [LARGE SCALE GENOMIC DNA]</scope>
    <source>
        <strain evidence="10 11">AA1</strain>
    </source>
</reference>
<dbReference type="SUPFAM" id="SSF51735">
    <property type="entry name" value="NAD(P)-binding Rossmann-fold domains"/>
    <property type="match status" value="1"/>
</dbReference>
<dbReference type="Pfam" id="PF22698">
    <property type="entry name" value="Semialdhyde_dhC_1"/>
    <property type="match status" value="1"/>
</dbReference>
<organism evidence="10 11">
    <name type="scientific">Desulfoluna spongiiphila</name>
    <dbReference type="NCBI Taxonomy" id="419481"/>
    <lineage>
        <taxon>Bacteria</taxon>
        <taxon>Pseudomonadati</taxon>
        <taxon>Thermodesulfobacteriota</taxon>
        <taxon>Desulfobacteria</taxon>
        <taxon>Desulfobacterales</taxon>
        <taxon>Desulfolunaceae</taxon>
        <taxon>Desulfoluna</taxon>
    </lineage>
</organism>
<dbReference type="GO" id="GO:0003942">
    <property type="term" value="F:N-acetyl-gamma-glutamyl-phosphate reductase activity"/>
    <property type="evidence" value="ECO:0007669"/>
    <property type="project" value="UniProtKB-UniRule"/>
</dbReference>
<comment type="pathway">
    <text evidence="1 7">Amino-acid biosynthesis; L-arginine biosynthesis; N(2)-acetyl-L-ornithine from L-glutamate: step 3/4.</text>
</comment>
<keyword evidence="5 7" id="KW-0560">Oxidoreductase</keyword>
<dbReference type="CDD" id="cd23934">
    <property type="entry name" value="AGPR_1_C"/>
    <property type="match status" value="1"/>
</dbReference>
<dbReference type="PANTHER" id="PTHR32338:SF10">
    <property type="entry name" value="N-ACETYL-GAMMA-GLUTAMYL-PHOSPHATE REDUCTASE, CHLOROPLASTIC-RELATED"/>
    <property type="match status" value="1"/>
</dbReference>
<dbReference type="SUPFAM" id="SSF55347">
    <property type="entry name" value="Glyceraldehyde-3-phosphate dehydrogenase-like, C-terminal domain"/>
    <property type="match status" value="1"/>
</dbReference>
<evidence type="ECO:0000256" key="3">
    <source>
        <dbReference type="ARBA" id="ARBA00022605"/>
    </source>
</evidence>
<evidence type="ECO:0000256" key="5">
    <source>
        <dbReference type="ARBA" id="ARBA00023002"/>
    </source>
</evidence>
<dbReference type="AlphaFoldDB" id="A0A1G5HSI2"/>
<dbReference type="InterPro" id="IPR000534">
    <property type="entry name" value="Semialdehyde_DH_NAD-bd"/>
</dbReference>
<evidence type="ECO:0000256" key="2">
    <source>
        <dbReference type="ARBA" id="ARBA00022571"/>
    </source>
</evidence>
<dbReference type="FunFam" id="3.30.360.10:FF:000014">
    <property type="entry name" value="N-acetyl-gamma-glutamyl-phosphate reductase"/>
    <property type="match status" value="1"/>
</dbReference>
<dbReference type="CDD" id="cd17895">
    <property type="entry name" value="AGPR_1_N"/>
    <property type="match status" value="1"/>
</dbReference>
<dbReference type="InterPro" id="IPR050085">
    <property type="entry name" value="AGPR"/>
</dbReference>
<comment type="subcellular location">
    <subcellularLocation>
        <location evidence="7">Cytoplasm</location>
    </subcellularLocation>
</comment>
<dbReference type="Gene3D" id="3.40.50.720">
    <property type="entry name" value="NAD(P)-binding Rossmann-like Domain"/>
    <property type="match status" value="1"/>
</dbReference>
<keyword evidence="2 7" id="KW-0055">Arginine biosynthesis</keyword>
<dbReference type="InterPro" id="IPR000706">
    <property type="entry name" value="AGPR_type-1"/>
</dbReference>
<comment type="similarity">
    <text evidence="7">Belongs to the NAGSA dehydrogenase family. Type 1 subfamily.</text>
</comment>
<dbReference type="PROSITE" id="PS01224">
    <property type="entry name" value="ARGC"/>
    <property type="match status" value="1"/>
</dbReference>
<dbReference type="EMBL" id="FMUX01000015">
    <property type="protein sequence ID" value="SCY66717.1"/>
    <property type="molecule type" value="Genomic_DNA"/>
</dbReference>
<evidence type="ECO:0000256" key="7">
    <source>
        <dbReference type="HAMAP-Rule" id="MF_00150"/>
    </source>
</evidence>
<dbReference type="GO" id="GO:0051287">
    <property type="term" value="F:NAD binding"/>
    <property type="evidence" value="ECO:0007669"/>
    <property type="project" value="InterPro"/>
</dbReference>
<dbReference type="Gene3D" id="3.30.360.10">
    <property type="entry name" value="Dihydrodipicolinate Reductase, domain 2"/>
    <property type="match status" value="1"/>
</dbReference>
<evidence type="ECO:0000259" key="9">
    <source>
        <dbReference type="SMART" id="SM00859"/>
    </source>
</evidence>
<evidence type="ECO:0000256" key="1">
    <source>
        <dbReference type="ARBA" id="ARBA00004862"/>
    </source>
</evidence>
<keyword evidence="3 7" id="KW-0028">Amino-acid biosynthesis</keyword>
<dbReference type="GO" id="GO:0006526">
    <property type="term" value="P:L-arginine biosynthetic process"/>
    <property type="evidence" value="ECO:0007669"/>
    <property type="project" value="UniProtKB-UniRule"/>
</dbReference>
<evidence type="ECO:0000313" key="11">
    <source>
        <dbReference type="Proteomes" id="UP000198870"/>
    </source>
</evidence>
<sequence>MIKAGIIGATGYTGAELVRMLSVHPDVELTVITSRQYEGTPISDVYPALSERCELVCEAFDTKTFCDRVDIAFTALPHKIPMDIVPGLLEGGVRVVDLSADFRFRNVGQYEDWYQPHTAPEISEQAVYGLCELNRDEIRTARVVGNPGCYPTTILLALVPLLKAGIIKADGIISDSKSGVSGAGRGLSLGSHFCEANESFKAYKVDGHRHRPEIEEVLSAAHGADVEITFIPHLIPATRGMLSTIYCTLADGKTEEDARKALAETYDSSHFVRLREKGAVPDILHVQHTNFCDIGLASDPRSGRLVVMSAIDNLLKGASGQAVQNMNIMAGLDEKAGLY</sequence>
<dbReference type="EC" id="1.2.1.38" evidence="7"/>
<evidence type="ECO:0000256" key="4">
    <source>
        <dbReference type="ARBA" id="ARBA00022857"/>
    </source>
</evidence>
<dbReference type="RefSeq" id="WP_092212854.1">
    <property type="nucleotide sequence ID" value="NZ_FMUX01000015.1"/>
</dbReference>
<proteinExistence type="inferred from homology"/>
<dbReference type="PANTHER" id="PTHR32338">
    <property type="entry name" value="N-ACETYL-GAMMA-GLUTAMYL-PHOSPHATE REDUCTASE, CHLOROPLASTIC-RELATED-RELATED"/>
    <property type="match status" value="1"/>
</dbReference>
<dbReference type="InterPro" id="IPR058924">
    <property type="entry name" value="AGPR_dimerisation_dom"/>
</dbReference>
<dbReference type="Proteomes" id="UP000198870">
    <property type="component" value="Unassembled WGS sequence"/>
</dbReference>
<comment type="catalytic activity">
    <reaction evidence="6 7">
        <text>N-acetyl-L-glutamate 5-semialdehyde + phosphate + NADP(+) = N-acetyl-L-glutamyl 5-phosphate + NADPH + H(+)</text>
        <dbReference type="Rhea" id="RHEA:21588"/>
        <dbReference type="ChEBI" id="CHEBI:15378"/>
        <dbReference type="ChEBI" id="CHEBI:29123"/>
        <dbReference type="ChEBI" id="CHEBI:43474"/>
        <dbReference type="ChEBI" id="CHEBI:57783"/>
        <dbReference type="ChEBI" id="CHEBI:57936"/>
        <dbReference type="ChEBI" id="CHEBI:58349"/>
        <dbReference type="EC" id="1.2.1.38"/>
    </reaction>
</comment>
<dbReference type="STRING" id="419481.SAMN05216233_115117"/>
<keyword evidence="7" id="KW-0963">Cytoplasm</keyword>
<keyword evidence="11" id="KW-1185">Reference proteome</keyword>
<evidence type="ECO:0000256" key="6">
    <source>
        <dbReference type="ARBA" id="ARBA00050557"/>
    </source>
</evidence>
<feature type="domain" description="Semialdehyde dehydrogenase NAD-binding" evidence="9">
    <location>
        <begin position="3"/>
        <end position="141"/>
    </location>
</feature>
<dbReference type="GO" id="GO:0005737">
    <property type="term" value="C:cytoplasm"/>
    <property type="evidence" value="ECO:0007669"/>
    <property type="project" value="UniProtKB-SubCell"/>
</dbReference>
<keyword evidence="4 7" id="KW-0521">NADP</keyword>